<keyword evidence="9" id="KW-0460">Magnesium</keyword>
<evidence type="ECO:0000313" key="14">
    <source>
        <dbReference type="EMBL" id="SYX87008.1"/>
    </source>
</evidence>
<dbReference type="EMBL" id="LS992241">
    <property type="protein sequence ID" value="SYX87008.1"/>
    <property type="molecule type" value="Genomic_DNA"/>
</dbReference>
<dbReference type="PANTHER" id="PTHR39156">
    <property type="entry name" value="RIBONUCLEASE M5"/>
    <property type="match status" value="1"/>
</dbReference>
<keyword evidence="10 11" id="KW-0694">RNA-binding</keyword>
<keyword evidence="6 11" id="KW-0699">rRNA-binding</keyword>
<evidence type="ECO:0000256" key="9">
    <source>
        <dbReference type="ARBA" id="ARBA00022842"/>
    </source>
</evidence>
<keyword evidence="3 11" id="KW-0698">rRNA processing</keyword>
<dbReference type="InterPro" id="IPR025156">
    <property type="entry name" value="RNase_M5_C"/>
</dbReference>
<gene>
    <name evidence="11 14" type="primary">rnmV</name>
    <name evidence="14" type="ORF">PBLR_15435</name>
</gene>
<dbReference type="InterPro" id="IPR006171">
    <property type="entry name" value="TOPRIM_dom"/>
</dbReference>
<organism evidence="14 15">
    <name type="scientific">Paenibacillus alvei</name>
    <name type="common">Bacillus alvei</name>
    <dbReference type="NCBI Taxonomy" id="44250"/>
    <lineage>
        <taxon>Bacteria</taxon>
        <taxon>Bacillati</taxon>
        <taxon>Bacillota</taxon>
        <taxon>Bacilli</taxon>
        <taxon>Bacillales</taxon>
        <taxon>Paenibacillaceae</taxon>
        <taxon>Paenibacillus</taxon>
    </lineage>
</organism>
<evidence type="ECO:0000256" key="12">
    <source>
        <dbReference type="NCBIfam" id="TIGR00334"/>
    </source>
</evidence>
<keyword evidence="4 11" id="KW-0540">Nuclease</keyword>
<dbReference type="SUPFAM" id="SSF110455">
    <property type="entry name" value="Toprim domain"/>
    <property type="match status" value="1"/>
</dbReference>
<keyword evidence="8 11" id="KW-0378">Hydrolase</keyword>
<name>A0A383RIZ6_PAEAL</name>
<dbReference type="GO" id="GO:0046872">
    <property type="term" value="F:metal ion binding"/>
    <property type="evidence" value="ECO:0007669"/>
    <property type="project" value="UniProtKB-KW"/>
</dbReference>
<evidence type="ECO:0000259" key="13">
    <source>
        <dbReference type="PROSITE" id="PS50880"/>
    </source>
</evidence>
<dbReference type="PROSITE" id="PS50880">
    <property type="entry name" value="TOPRIM"/>
    <property type="match status" value="1"/>
</dbReference>
<comment type="similarity">
    <text evidence="11">Belongs to the ribonuclease M5 family.</text>
</comment>
<dbReference type="Gene3D" id="3.40.1360.10">
    <property type="match status" value="1"/>
</dbReference>
<dbReference type="SMART" id="SM00493">
    <property type="entry name" value="TOPRIM"/>
    <property type="match status" value="1"/>
</dbReference>
<dbReference type="Pfam" id="PF13331">
    <property type="entry name" value="DUF4093"/>
    <property type="match status" value="1"/>
</dbReference>
<keyword evidence="5" id="KW-0479">Metal-binding</keyword>
<accession>A0A383RIZ6</accession>
<dbReference type="InterPro" id="IPR034141">
    <property type="entry name" value="TOPRIM_RNase_M5-like"/>
</dbReference>
<evidence type="ECO:0000256" key="11">
    <source>
        <dbReference type="HAMAP-Rule" id="MF_01469"/>
    </source>
</evidence>
<feature type="domain" description="Toprim" evidence="13">
    <location>
        <begin position="43"/>
        <end position="126"/>
    </location>
</feature>
<keyword evidence="7 11" id="KW-0255">Endonuclease</keyword>
<dbReference type="PANTHER" id="PTHR39156:SF1">
    <property type="entry name" value="RIBONUCLEASE M5"/>
    <property type="match status" value="1"/>
</dbReference>
<dbReference type="GO" id="GO:0005737">
    <property type="term" value="C:cytoplasm"/>
    <property type="evidence" value="ECO:0007669"/>
    <property type="project" value="UniProtKB-SubCell"/>
</dbReference>
<sequence>MIYVMLRRGDTLFFCCLFMNGEQGKDAELGSSPVVRGASKLIREVIVVEGKDDTVAIHRAVEADTIETGGSAINDTTIKRIALAQERRGVIIFTDPDHAGEKIRKTIAERVPGCKHAFLPRHEAIAKGDLGVENAKPEAIRRALEQVRSEMPSKTTELTWTDLVEAGLTTHPGSAERRRQLGEILGIGYCNAKQMLKRCGVFQIGREEFENALRKLNQFEQEQCAEGE</sequence>
<evidence type="ECO:0000256" key="1">
    <source>
        <dbReference type="ARBA" id="ARBA00022490"/>
    </source>
</evidence>
<comment type="function">
    <text evidence="11">Required for correct processing of both the 5' and 3' ends of 5S rRNA precursor. Cleaves both sides of a double-stranded region yielding mature 5S rRNA in one step.</text>
</comment>
<evidence type="ECO:0000256" key="8">
    <source>
        <dbReference type="ARBA" id="ARBA00022801"/>
    </source>
</evidence>
<dbReference type="NCBIfam" id="TIGR00334">
    <property type="entry name" value="5S_RNA_mat_M5"/>
    <property type="match status" value="1"/>
</dbReference>
<dbReference type="GO" id="GO:0043822">
    <property type="term" value="F:ribonuclease M5 activity"/>
    <property type="evidence" value="ECO:0007669"/>
    <property type="project" value="UniProtKB-UniRule"/>
</dbReference>
<dbReference type="AlphaFoldDB" id="A0A383RIZ6"/>
<evidence type="ECO:0000313" key="15">
    <source>
        <dbReference type="Proteomes" id="UP000304148"/>
    </source>
</evidence>
<dbReference type="GO" id="GO:0019843">
    <property type="term" value="F:rRNA binding"/>
    <property type="evidence" value="ECO:0007669"/>
    <property type="project" value="UniProtKB-KW"/>
</dbReference>
<dbReference type="FunFam" id="3.40.1360.10:FF:000006">
    <property type="entry name" value="Ribonuclease M5"/>
    <property type="match status" value="1"/>
</dbReference>
<dbReference type="Proteomes" id="UP000304148">
    <property type="component" value="Chromosome"/>
</dbReference>
<evidence type="ECO:0000256" key="6">
    <source>
        <dbReference type="ARBA" id="ARBA00022730"/>
    </source>
</evidence>
<evidence type="ECO:0000256" key="4">
    <source>
        <dbReference type="ARBA" id="ARBA00022722"/>
    </source>
</evidence>
<dbReference type="InterPro" id="IPR004466">
    <property type="entry name" value="RNase_M5"/>
</dbReference>
<protein>
    <recommendedName>
        <fullName evidence="11 12">Ribonuclease M5</fullName>
        <ecNumber evidence="11 12">3.1.26.8</ecNumber>
    </recommendedName>
    <alternativeName>
        <fullName evidence="11">RNase M5</fullName>
    </alternativeName>
    <alternativeName>
        <fullName evidence="11">Ribosomal RNA terminal maturase M5</fullName>
    </alternativeName>
</protein>
<keyword evidence="2 11" id="KW-0690">Ribosome biogenesis</keyword>
<dbReference type="GO" id="GO:0006364">
    <property type="term" value="P:rRNA processing"/>
    <property type="evidence" value="ECO:0007669"/>
    <property type="project" value="UniProtKB-UniRule"/>
</dbReference>
<evidence type="ECO:0000256" key="7">
    <source>
        <dbReference type="ARBA" id="ARBA00022759"/>
    </source>
</evidence>
<reference evidence="15" key="1">
    <citation type="submission" date="2018-08" db="EMBL/GenBank/DDBJ databases">
        <authorList>
            <person name="Chevrot R."/>
        </authorList>
    </citation>
    <scope>NUCLEOTIDE SEQUENCE [LARGE SCALE GENOMIC DNA]</scope>
</reference>
<evidence type="ECO:0000256" key="5">
    <source>
        <dbReference type="ARBA" id="ARBA00022723"/>
    </source>
</evidence>
<dbReference type="Pfam" id="PF01751">
    <property type="entry name" value="Toprim"/>
    <property type="match status" value="1"/>
</dbReference>
<evidence type="ECO:0000256" key="2">
    <source>
        <dbReference type="ARBA" id="ARBA00022517"/>
    </source>
</evidence>
<evidence type="ECO:0000256" key="10">
    <source>
        <dbReference type="ARBA" id="ARBA00022884"/>
    </source>
</evidence>
<dbReference type="HAMAP" id="MF_01469">
    <property type="entry name" value="RNase_M5"/>
    <property type="match status" value="1"/>
</dbReference>
<proteinExistence type="inferred from homology"/>
<evidence type="ECO:0000256" key="3">
    <source>
        <dbReference type="ARBA" id="ARBA00022552"/>
    </source>
</evidence>
<comment type="catalytic activity">
    <reaction evidence="11">
        <text>Endonucleolytic cleavage of RNA, removing 21 and 42 nucleotides, respectively, from the 5'- and 3'-termini of a 5S-rRNA precursor.</text>
        <dbReference type="EC" id="3.1.26.8"/>
    </reaction>
</comment>
<comment type="subcellular location">
    <subcellularLocation>
        <location evidence="11">Cytoplasm</location>
    </subcellularLocation>
</comment>
<dbReference type="CDD" id="cd01027">
    <property type="entry name" value="TOPRIM_RNase_M5_like"/>
    <property type="match status" value="1"/>
</dbReference>
<keyword evidence="1 11" id="KW-0963">Cytoplasm</keyword>
<dbReference type="EC" id="3.1.26.8" evidence="11 12"/>